<dbReference type="EMBL" id="JARAKH010000025">
    <property type="protein sequence ID" value="KAK8390387.1"/>
    <property type="molecule type" value="Genomic_DNA"/>
</dbReference>
<evidence type="ECO:0000313" key="2">
    <source>
        <dbReference type="Proteomes" id="UP001487740"/>
    </source>
</evidence>
<keyword evidence="2" id="KW-1185">Reference proteome</keyword>
<name>A0AAW0TS45_SCYPA</name>
<dbReference type="Proteomes" id="UP001487740">
    <property type="component" value="Unassembled WGS sequence"/>
</dbReference>
<dbReference type="AlphaFoldDB" id="A0AAW0TS45"/>
<proteinExistence type="predicted"/>
<organism evidence="1 2">
    <name type="scientific">Scylla paramamosain</name>
    <name type="common">Mud crab</name>
    <dbReference type="NCBI Taxonomy" id="85552"/>
    <lineage>
        <taxon>Eukaryota</taxon>
        <taxon>Metazoa</taxon>
        <taxon>Ecdysozoa</taxon>
        <taxon>Arthropoda</taxon>
        <taxon>Crustacea</taxon>
        <taxon>Multicrustacea</taxon>
        <taxon>Malacostraca</taxon>
        <taxon>Eumalacostraca</taxon>
        <taxon>Eucarida</taxon>
        <taxon>Decapoda</taxon>
        <taxon>Pleocyemata</taxon>
        <taxon>Brachyura</taxon>
        <taxon>Eubrachyura</taxon>
        <taxon>Portunoidea</taxon>
        <taxon>Portunidae</taxon>
        <taxon>Portuninae</taxon>
        <taxon>Scylla</taxon>
    </lineage>
</organism>
<protein>
    <submittedName>
        <fullName evidence="1">Uncharacterized protein</fullName>
    </submittedName>
</protein>
<reference evidence="1 2" key="1">
    <citation type="submission" date="2023-03" db="EMBL/GenBank/DDBJ databases">
        <title>High-quality genome of Scylla paramamosain provides insights in environmental adaptation.</title>
        <authorList>
            <person name="Zhang L."/>
        </authorList>
    </citation>
    <scope>NUCLEOTIDE SEQUENCE [LARGE SCALE GENOMIC DNA]</scope>
    <source>
        <strain evidence="1">LZ_2023a</strain>
        <tissue evidence="1">Muscle</tissue>
    </source>
</reference>
<comment type="caution">
    <text evidence="1">The sequence shown here is derived from an EMBL/GenBank/DDBJ whole genome shotgun (WGS) entry which is preliminary data.</text>
</comment>
<evidence type="ECO:0000313" key="1">
    <source>
        <dbReference type="EMBL" id="KAK8390387.1"/>
    </source>
</evidence>
<gene>
    <name evidence="1" type="ORF">O3P69_010223</name>
</gene>
<sequence>MAKTIWQHWAAAHQSLAPALPCKASPSTLRPWLSGGHCCDGLKREWKFEWRRRSSSDCSSNSSSRH</sequence>
<accession>A0AAW0TS45</accession>